<reference evidence="1 2" key="1">
    <citation type="submission" date="2023-08" db="EMBL/GenBank/DDBJ databases">
        <title>Pleionea litopenaei sp. nov., isolated from stomach of juvenile Litopenaeus vannamei.</title>
        <authorList>
            <person name="Rho A.M."/>
            <person name="Hwang C.Y."/>
        </authorList>
    </citation>
    <scope>NUCLEOTIDE SEQUENCE [LARGE SCALE GENOMIC DNA]</scope>
    <source>
        <strain evidence="1 2">HL-JVS1</strain>
    </source>
</reference>
<gene>
    <name evidence="1" type="ORF">Q9312_01055</name>
</gene>
<dbReference type="KEGG" id="plei:Q9312_01055"/>
<dbReference type="RefSeq" id="WP_309202668.1">
    <property type="nucleotide sequence ID" value="NZ_CP133548.1"/>
</dbReference>
<evidence type="ECO:0000313" key="1">
    <source>
        <dbReference type="EMBL" id="WMS87528.1"/>
    </source>
</evidence>
<dbReference type="Proteomes" id="UP001239782">
    <property type="component" value="Chromosome"/>
</dbReference>
<name>A0AA51RTT0_9GAMM</name>
<keyword evidence="2" id="KW-1185">Reference proteome</keyword>
<accession>A0AA51RTT0</accession>
<organism evidence="1 2">
    <name type="scientific">Pleionea litopenaei</name>
    <dbReference type="NCBI Taxonomy" id="3070815"/>
    <lineage>
        <taxon>Bacteria</taxon>
        <taxon>Pseudomonadati</taxon>
        <taxon>Pseudomonadota</taxon>
        <taxon>Gammaproteobacteria</taxon>
        <taxon>Oceanospirillales</taxon>
        <taxon>Pleioneaceae</taxon>
        <taxon>Pleionea</taxon>
    </lineage>
</organism>
<dbReference type="EMBL" id="CP133548">
    <property type="protein sequence ID" value="WMS87528.1"/>
    <property type="molecule type" value="Genomic_DNA"/>
</dbReference>
<protein>
    <submittedName>
        <fullName evidence="1">Uncharacterized protein</fullName>
    </submittedName>
</protein>
<dbReference type="AlphaFoldDB" id="A0AA51RTT0"/>
<evidence type="ECO:0000313" key="2">
    <source>
        <dbReference type="Proteomes" id="UP001239782"/>
    </source>
</evidence>
<proteinExistence type="predicted"/>
<sequence length="101" mass="11013">MFFTIPLTSFGGDVNGKIVRLSVRSDVVYVRTDPTPAEKSECATNPGWDYAFSIANETGKATLSMALAAYTSKAPVTIKSSNQCTHYSTMEDISYLILDPH</sequence>